<dbReference type="GO" id="GO:0016020">
    <property type="term" value="C:membrane"/>
    <property type="evidence" value="ECO:0007669"/>
    <property type="project" value="UniProtKB-SubCell"/>
</dbReference>
<dbReference type="Gene3D" id="1.20.1250.20">
    <property type="entry name" value="MFS general substrate transporter like domains"/>
    <property type="match status" value="2"/>
</dbReference>
<evidence type="ECO:0000313" key="8">
    <source>
        <dbReference type="EMBL" id="KOF84744.1"/>
    </source>
</evidence>
<name>A0A0L8H6N3_OCTBM</name>
<dbReference type="InterPro" id="IPR020846">
    <property type="entry name" value="MFS_dom"/>
</dbReference>
<evidence type="ECO:0000256" key="3">
    <source>
        <dbReference type="ARBA" id="ARBA00022692"/>
    </source>
</evidence>
<feature type="transmembrane region" description="Helical" evidence="6">
    <location>
        <begin position="410"/>
        <end position="428"/>
    </location>
</feature>
<evidence type="ECO:0000256" key="4">
    <source>
        <dbReference type="ARBA" id="ARBA00022989"/>
    </source>
</evidence>
<dbReference type="InterPro" id="IPR036259">
    <property type="entry name" value="MFS_trans_sf"/>
</dbReference>
<organism evidence="8">
    <name type="scientific">Octopus bimaculoides</name>
    <name type="common">California two-spotted octopus</name>
    <dbReference type="NCBI Taxonomy" id="37653"/>
    <lineage>
        <taxon>Eukaryota</taxon>
        <taxon>Metazoa</taxon>
        <taxon>Spiralia</taxon>
        <taxon>Lophotrochozoa</taxon>
        <taxon>Mollusca</taxon>
        <taxon>Cephalopoda</taxon>
        <taxon>Coleoidea</taxon>
        <taxon>Octopodiformes</taxon>
        <taxon>Octopoda</taxon>
        <taxon>Incirrata</taxon>
        <taxon>Octopodidae</taxon>
        <taxon>Octopus</taxon>
    </lineage>
</organism>
<dbReference type="OMA" id="FCMASIN"/>
<dbReference type="InterPro" id="IPR052983">
    <property type="entry name" value="MFS_Riboflavin_Transporter"/>
</dbReference>
<dbReference type="Pfam" id="PF07690">
    <property type="entry name" value="MFS_1"/>
    <property type="match status" value="1"/>
</dbReference>
<reference evidence="8" key="1">
    <citation type="submission" date="2015-07" db="EMBL/GenBank/DDBJ databases">
        <title>MeaNS - Measles Nucleotide Surveillance Program.</title>
        <authorList>
            <person name="Tran T."/>
            <person name="Druce J."/>
        </authorList>
    </citation>
    <scope>NUCLEOTIDE SEQUENCE</scope>
    <source>
        <strain evidence="8">UCB-OBI-ISO-001</strain>
        <tissue evidence="8">Gonad</tissue>
    </source>
</reference>
<evidence type="ECO:0000256" key="6">
    <source>
        <dbReference type="SAM" id="Phobius"/>
    </source>
</evidence>
<feature type="transmembrane region" description="Helical" evidence="6">
    <location>
        <begin position="434"/>
        <end position="454"/>
    </location>
</feature>
<dbReference type="PROSITE" id="PS50850">
    <property type="entry name" value="MFS"/>
    <property type="match status" value="1"/>
</dbReference>
<keyword evidence="4 6" id="KW-1133">Transmembrane helix</keyword>
<evidence type="ECO:0000256" key="5">
    <source>
        <dbReference type="ARBA" id="ARBA00023136"/>
    </source>
</evidence>
<dbReference type="EMBL" id="KQ419057">
    <property type="protein sequence ID" value="KOF84744.1"/>
    <property type="molecule type" value="Genomic_DNA"/>
</dbReference>
<feature type="transmembrane region" description="Helical" evidence="6">
    <location>
        <begin position="466"/>
        <end position="488"/>
    </location>
</feature>
<dbReference type="PANTHER" id="PTHR43385">
    <property type="entry name" value="RIBOFLAVIN TRANSPORTER RIBJ"/>
    <property type="match status" value="1"/>
</dbReference>
<proteinExistence type="predicted"/>
<feature type="transmembrane region" description="Helical" evidence="6">
    <location>
        <begin position="144"/>
        <end position="169"/>
    </location>
</feature>
<feature type="transmembrane region" description="Helical" evidence="6">
    <location>
        <begin position="234"/>
        <end position="252"/>
    </location>
</feature>
<evidence type="ECO:0000256" key="2">
    <source>
        <dbReference type="ARBA" id="ARBA00022448"/>
    </source>
</evidence>
<feature type="transmembrane region" description="Helical" evidence="6">
    <location>
        <begin position="46"/>
        <end position="71"/>
    </location>
</feature>
<feature type="transmembrane region" description="Helical" evidence="6">
    <location>
        <begin position="91"/>
        <end position="109"/>
    </location>
</feature>
<feature type="domain" description="Major facilitator superfamily (MFS) profile" evidence="7">
    <location>
        <begin position="344"/>
        <end position="541"/>
    </location>
</feature>
<feature type="transmembrane region" description="Helical" evidence="6">
    <location>
        <begin position="345"/>
        <end position="366"/>
    </location>
</feature>
<comment type="subcellular location">
    <subcellularLocation>
        <location evidence="1">Membrane</location>
        <topology evidence="1">Multi-pass membrane protein</topology>
    </subcellularLocation>
</comment>
<evidence type="ECO:0000256" key="1">
    <source>
        <dbReference type="ARBA" id="ARBA00004141"/>
    </source>
</evidence>
<evidence type="ECO:0000259" key="7">
    <source>
        <dbReference type="PROSITE" id="PS50850"/>
    </source>
</evidence>
<sequence length="541" mass="60640">MTASNGGIVIIVIITIVSTINNLAMATNTEIAVDKTQPERHRVWKFYLTFFGITLLHLSLGAPFIIGNIIPYVVSYMRLVGKDATLTYDDGIWLVSMGTTAFGLSMMFTSYIENVLGFRKTILFGSLIQSASTLVSYYTIQSSYYYFVITEGFLNSAAGSIPYVVTVSCAMKWMPNRKATATGYVLCTHALSATIFTYASSKYINPENYEENEFVNGEAYFSQKDLLARVPKCFLMLGCVFMVSQLISVCLISNPKEETTTVIIENEAVNVDGTVQSGEENNPIQDNDMAIQSENEANDVQTQNIPDENEREVRVKSPARTASERESESEEDYFTPFQMVKTKQFYLLWLLTFILSMQYTTIVGVYKVYGLTFISDDNFLTVLGSACAVGNAVAKMSWGLICDKLLFKDSTILLCLSVALLYLLLNVSSMVGRYFYFFIALLTYVVPGGIYVVMPFIISKSYGIKYYASNCGTVYTSLIISGLLNPFILKGMQHFFGWNWTFFFFEVIGFIGLILTVMFQKPKKLERRGSVLSVTEDQSEP</sequence>
<dbReference type="PANTHER" id="PTHR43385:SF1">
    <property type="entry name" value="RIBOFLAVIN TRANSPORTER RIBJ"/>
    <property type="match status" value="1"/>
</dbReference>
<feature type="transmembrane region" description="Helical" evidence="6">
    <location>
        <begin position="121"/>
        <end position="138"/>
    </location>
</feature>
<feature type="transmembrane region" description="Helical" evidence="6">
    <location>
        <begin position="6"/>
        <end position="25"/>
    </location>
</feature>
<protein>
    <recommendedName>
        <fullName evidence="7">Major facilitator superfamily (MFS) profile domain-containing protein</fullName>
    </recommendedName>
</protein>
<feature type="transmembrane region" description="Helical" evidence="6">
    <location>
        <begin position="500"/>
        <end position="519"/>
    </location>
</feature>
<feature type="transmembrane region" description="Helical" evidence="6">
    <location>
        <begin position="181"/>
        <end position="199"/>
    </location>
</feature>
<dbReference type="InterPro" id="IPR011701">
    <property type="entry name" value="MFS"/>
</dbReference>
<dbReference type="SUPFAM" id="SSF103473">
    <property type="entry name" value="MFS general substrate transporter"/>
    <property type="match status" value="1"/>
</dbReference>
<keyword evidence="2" id="KW-0813">Transport</keyword>
<gene>
    <name evidence="8" type="ORF">OCBIM_22021489mg</name>
</gene>
<dbReference type="GO" id="GO:0022857">
    <property type="term" value="F:transmembrane transporter activity"/>
    <property type="evidence" value="ECO:0007669"/>
    <property type="project" value="InterPro"/>
</dbReference>
<keyword evidence="3 6" id="KW-0812">Transmembrane</keyword>
<accession>A0A0L8H6N3</accession>
<dbReference type="OrthoDB" id="410267at2759"/>
<dbReference type="AlphaFoldDB" id="A0A0L8H6N3"/>
<keyword evidence="5 6" id="KW-0472">Membrane</keyword>
<feature type="transmembrane region" description="Helical" evidence="6">
    <location>
        <begin position="378"/>
        <end position="398"/>
    </location>
</feature>